<accession>A0ABW6C8F2</accession>
<keyword evidence="2" id="KW-1185">Reference proteome</keyword>
<dbReference type="EMBL" id="JBHUCJ010000028">
    <property type="protein sequence ID" value="MFD3224450.1"/>
    <property type="molecule type" value="Genomic_DNA"/>
</dbReference>
<sequence>MSFSEIIPMQLIKNDFEYRAWMLDAYFYQDKIEGDKLMTDEEMDDFLFEYRPLEYPCLGSVTPSKECSLELDITFFYRDHISDWAKSMGLINIK</sequence>
<dbReference type="Proteomes" id="UP001598201">
    <property type="component" value="Unassembled WGS sequence"/>
</dbReference>
<comment type="caution">
    <text evidence="1">The sequence shown here is derived from an EMBL/GenBank/DDBJ whole genome shotgun (WGS) entry which is preliminary data.</text>
</comment>
<organism evidence="1 2">
    <name type="scientific">Rahnella sp. (strain Y9602)</name>
    <dbReference type="NCBI Taxonomy" id="2703885"/>
    <lineage>
        <taxon>Bacteria</taxon>
        <taxon>Pseudomonadati</taxon>
        <taxon>Pseudomonadota</taxon>
        <taxon>Gammaproteobacteria</taxon>
        <taxon>Enterobacterales</taxon>
        <taxon>Yersiniaceae</taxon>
        <taxon>Rahnella</taxon>
    </lineage>
</organism>
<protein>
    <recommendedName>
        <fullName evidence="3">CdiI immunity protein domain-containing protein</fullName>
    </recommendedName>
</protein>
<name>A0ABW6C8F2_RAHSY</name>
<gene>
    <name evidence="1" type="ORF">ACFPK4_12965</name>
</gene>
<dbReference type="GeneID" id="95416433"/>
<proteinExistence type="predicted"/>
<reference evidence="1 2" key="1">
    <citation type="submission" date="2024-09" db="EMBL/GenBank/DDBJ databases">
        <title>Genomes of Rahnella.</title>
        <authorList>
            <person name="Mnguni F.C."/>
            <person name="Shin G.Y."/>
            <person name="Coutinho T."/>
        </authorList>
    </citation>
    <scope>NUCLEOTIDE SEQUENCE [LARGE SCALE GENOMIC DNA]</scope>
    <source>
        <strain evidence="1 2">20WA0057</strain>
    </source>
</reference>
<dbReference type="RefSeq" id="WP_015690197.1">
    <property type="nucleotide sequence ID" value="NZ_CP093328.1"/>
</dbReference>
<evidence type="ECO:0008006" key="3">
    <source>
        <dbReference type="Google" id="ProtNLM"/>
    </source>
</evidence>
<evidence type="ECO:0000313" key="2">
    <source>
        <dbReference type="Proteomes" id="UP001598201"/>
    </source>
</evidence>
<evidence type="ECO:0000313" key="1">
    <source>
        <dbReference type="EMBL" id="MFD3224450.1"/>
    </source>
</evidence>